<evidence type="ECO:0000256" key="3">
    <source>
        <dbReference type="ARBA" id="ARBA00023121"/>
    </source>
</evidence>
<evidence type="ECO:0000256" key="2">
    <source>
        <dbReference type="ARBA" id="ARBA00023034"/>
    </source>
</evidence>
<evidence type="ECO:0000313" key="6">
    <source>
        <dbReference type="EMBL" id="BBB00853.1"/>
    </source>
</evidence>
<dbReference type="AlphaFoldDB" id="A0A7U3UY23"/>
<name>A0A7U3UY23_9ACTN</name>
<keyword evidence="4" id="KW-0472">Membrane</keyword>
<keyword evidence="7" id="KW-1185">Reference proteome</keyword>
<keyword evidence="3" id="KW-0446">Lipid-binding</keyword>
<dbReference type="Gene3D" id="1.10.3630.10">
    <property type="entry name" value="yeast vps74-n-term truncation variant domain like"/>
    <property type="match status" value="1"/>
</dbReference>
<evidence type="ECO:0000256" key="5">
    <source>
        <dbReference type="SAM" id="MobiDB-lite"/>
    </source>
</evidence>
<reference evidence="6 7" key="4">
    <citation type="journal article" date="2020" name="Sci. Rep.">
        <title>beta-carboline chemical signals induce reveromycin production through a LuxR family regulator in Streptomyces sp. SN-593.</title>
        <authorList>
            <person name="Panthee S."/>
            <person name="Kito N."/>
            <person name="Hayashi T."/>
            <person name="Shimizu T."/>
            <person name="Ishikawa J."/>
            <person name="Hamamoto H."/>
            <person name="Osada H."/>
            <person name="Takahashi S."/>
        </authorList>
    </citation>
    <scope>NUCLEOTIDE SEQUENCE [LARGE SCALE GENOMIC DNA]</scope>
    <source>
        <strain evidence="6 7">SN-593</strain>
    </source>
</reference>
<sequence length="230" mass="24376">MTTARDLLTVTMDLPSSRTVERGDLSLGLAGAELVDLLRAGAATLDRGRIVPGARQPHTDRPLGEAAAALSRTLPFETVDDWLWRRGRGLAAAYLAVLTEEGAVARQRQRRWLLFGRSRTVLVDSADRRRAAHRWAADEPVLLALAATVGATGPGPQPPPPRPDPSVDLPAPDPAGPVGLPPDLAAQVADPSVAAVLAAVAQAVAELSDERRRRAGRLGDAHATTLRRGY</sequence>
<gene>
    <name evidence="6" type="ORF">RVR_8027</name>
</gene>
<feature type="region of interest" description="Disordered" evidence="5">
    <location>
        <begin position="149"/>
        <end position="184"/>
    </location>
</feature>
<dbReference type="InterPro" id="IPR038261">
    <property type="entry name" value="GPP34-like_sf"/>
</dbReference>
<dbReference type="Pfam" id="PF05719">
    <property type="entry name" value="GPP34"/>
    <property type="match status" value="1"/>
</dbReference>
<dbReference type="Proteomes" id="UP000595703">
    <property type="component" value="Chromosome"/>
</dbReference>
<evidence type="ECO:0000313" key="7">
    <source>
        <dbReference type="Proteomes" id="UP000595703"/>
    </source>
</evidence>
<proteinExistence type="predicted"/>
<reference evidence="6 7" key="2">
    <citation type="journal article" date="2011" name="J. Antibiot.">
        <title>Furaquinocins I and J: novel polyketide isoprenoid hybrid compounds from Streptomyces reveromyceticus SN-593.</title>
        <authorList>
            <person name="Panthee S."/>
            <person name="Takahashi S."/>
            <person name="Takagi H."/>
            <person name="Nogawa T."/>
            <person name="Oowada E."/>
            <person name="Uramoto M."/>
            <person name="Osada H."/>
        </authorList>
    </citation>
    <scope>NUCLEOTIDE SEQUENCE [LARGE SCALE GENOMIC DNA]</scope>
    <source>
        <strain evidence="6 7">SN-593</strain>
    </source>
</reference>
<dbReference type="KEGG" id="arev:RVR_8027"/>
<reference evidence="6 7" key="3">
    <citation type="journal article" date="2011" name="Nat. Chem. Biol.">
        <title>Reveromycin A biosynthesis uses RevG and RevJ for stereospecific spiroacetal formation.</title>
        <authorList>
            <person name="Takahashi S."/>
            <person name="Toyoda A."/>
            <person name="Sekiyama Y."/>
            <person name="Takagi H."/>
            <person name="Nogawa T."/>
            <person name="Uramoto M."/>
            <person name="Suzuki R."/>
            <person name="Koshino H."/>
            <person name="Kumano T."/>
            <person name="Panthee S."/>
            <person name="Dairi T."/>
            <person name="Ishikawa J."/>
            <person name="Ikeda H."/>
            <person name="Sakaki Y."/>
            <person name="Osada H."/>
        </authorList>
    </citation>
    <scope>NUCLEOTIDE SEQUENCE [LARGE SCALE GENOMIC DNA]</scope>
    <source>
        <strain evidence="6 7">SN-593</strain>
    </source>
</reference>
<evidence type="ECO:0000256" key="4">
    <source>
        <dbReference type="ARBA" id="ARBA00023136"/>
    </source>
</evidence>
<organism evidence="6 7">
    <name type="scientific">Actinacidiphila reveromycinica</name>
    <dbReference type="NCBI Taxonomy" id="659352"/>
    <lineage>
        <taxon>Bacteria</taxon>
        <taxon>Bacillati</taxon>
        <taxon>Actinomycetota</taxon>
        <taxon>Actinomycetes</taxon>
        <taxon>Kitasatosporales</taxon>
        <taxon>Streptomycetaceae</taxon>
        <taxon>Actinacidiphila</taxon>
    </lineage>
</organism>
<feature type="compositionally biased region" description="Pro residues" evidence="5">
    <location>
        <begin position="155"/>
        <end position="164"/>
    </location>
</feature>
<dbReference type="GO" id="GO:0012505">
    <property type="term" value="C:endomembrane system"/>
    <property type="evidence" value="ECO:0007669"/>
    <property type="project" value="UniProtKB-ARBA"/>
</dbReference>
<comment type="subcellular location">
    <subcellularLocation>
        <location evidence="1">Golgi apparatus membrane</location>
        <topology evidence="1">Peripheral membrane protein</topology>
        <orientation evidence="1">Cytoplasmic side</orientation>
    </subcellularLocation>
</comment>
<dbReference type="GO" id="GO:0005737">
    <property type="term" value="C:cytoplasm"/>
    <property type="evidence" value="ECO:0007669"/>
    <property type="project" value="UniProtKB-ARBA"/>
</dbReference>
<protein>
    <recommendedName>
        <fullName evidence="8">GPP34 family phosphoprotein</fullName>
    </recommendedName>
</protein>
<accession>A0A7U3UY23</accession>
<evidence type="ECO:0008006" key="8">
    <source>
        <dbReference type="Google" id="ProtNLM"/>
    </source>
</evidence>
<keyword evidence="2" id="KW-0333">Golgi apparatus</keyword>
<evidence type="ECO:0000256" key="1">
    <source>
        <dbReference type="ARBA" id="ARBA00004255"/>
    </source>
</evidence>
<reference evidence="6 7" key="1">
    <citation type="journal article" date="2010" name="J. Bacteriol.">
        <title>Biochemical characterization of a novel indole prenyltransferase from Streptomyces sp. SN-593.</title>
        <authorList>
            <person name="Takahashi S."/>
            <person name="Takagi H."/>
            <person name="Toyoda A."/>
            <person name="Uramoto M."/>
            <person name="Nogawa T."/>
            <person name="Ueki M."/>
            <person name="Sakaki Y."/>
            <person name="Osada H."/>
        </authorList>
    </citation>
    <scope>NUCLEOTIDE SEQUENCE [LARGE SCALE GENOMIC DNA]</scope>
    <source>
        <strain evidence="6 7">SN-593</strain>
    </source>
</reference>
<dbReference type="InterPro" id="IPR008628">
    <property type="entry name" value="GPP34-like"/>
</dbReference>
<dbReference type="GO" id="GO:0070273">
    <property type="term" value="F:phosphatidylinositol-4-phosphate binding"/>
    <property type="evidence" value="ECO:0007669"/>
    <property type="project" value="InterPro"/>
</dbReference>
<dbReference type="RefSeq" id="WP_202236824.1">
    <property type="nucleotide sequence ID" value="NZ_AP018365.1"/>
</dbReference>
<dbReference type="EMBL" id="AP018365">
    <property type="protein sequence ID" value="BBB00853.1"/>
    <property type="molecule type" value="Genomic_DNA"/>
</dbReference>